<feature type="domain" description="Ice-binding protein C-terminal" evidence="2">
    <location>
        <begin position="199"/>
        <end position="219"/>
    </location>
</feature>
<dbReference type="EMBL" id="AP009552">
    <property type="protein sequence ID" value="BAG00252.1"/>
    <property type="molecule type" value="Genomic_DNA"/>
</dbReference>
<dbReference type="KEGG" id="mar:MAE_04300"/>
<protein>
    <recommendedName>
        <fullName evidence="2">Ice-binding protein C-terminal domain-containing protein</fullName>
    </recommendedName>
</protein>
<reference evidence="3 4" key="1">
    <citation type="journal article" date="2007" name="DNA Res.">
        <title>Complete genomic structure of the bloom-forming toxic cyanobacterium Microcystis aeruginosa NIES-843.</title>
        <authorList>
            <person name="Kaneko T."/>
            <person name="Nakajima N."/>
            <person name="Okamoto S."/>
            <person name="Suzuki I."/>
            <person name="Tanabe Y."/>
            <person name="Tamaoki M."/>
            <person name="Nakamura Y."/>
            <person name="Kasai F."/>
            <person name="Watanabe A."/>
            <person name="Kawashima K."/>
            <person name="Kishida Y."/>
            <person name="Ono A."/>
            <person name="Shimizu Y."/>
            <person name="Takahashi C."/>
            <person name="Minami C."/>
            <person name="Fujishiro T."/>
            <person name="Kohara M."/>
            <person name="Katoh M."/>
            <person name="Nakazaki N."/>
            <person name="Nakayama S."/>
            <person name="Yamada M."/>
            <person name="Tabata S."/>
            <person name="Watanabe M.M."/>
        </authorList>
    </citation>
    <scope>NUCLEOTIDE SEQUENCE [LARGE SCALE GENOMIC DNA]</scope>
    <source>
        <strain evidence="4">NIES-843 / IAM M-247</strain>
    </source>
</reference>
<dbReference type="RefSeq" id="WP_002792105.1">
    <property type="nucleotide sequence ID" value="NC_010296.1"/>
</dbReference>
<feature type="chain" id="PRO_5002748904" description="Ice-binding protein C-terminal domain-containing protein" evidence="1">
    <location>
        <begin position="25"/>
        <end position="239"/>
    </location>
</feature>
<dbReference type="Pfam" id="PF07589">
    <property type="entry name" value="PEP-CTERM"/>
    <property type="match status" value="1"/>
</dbReference>
<dbReference type="Proteomes" id="UP000001510">
    <property type="component" value="Chromosome"/>
</dbReference>
<proteinExistence type="predicted"/>
<evidence type="ECO:0000259" key="2">
    <source>
        <dbReference type="Pfam" id="PF07589"/>
    </source>
</evidence>
<dbReference type="PaxDb" id="449447-MAE_04300"/>
<dbReference type="NCBIfam" id="TIGR02595">
    <property type="entry name" value="PEP_CTERM"/>
    <property type="match status" value="1"/>
</dbReference>
<dbReference type="BioCyc" id="MAER449447:MAE_RS01975-MONOMER"/>
<dbReference type="EnsemblBacteria" id="BAG00252">
    <property type="protein sequence ID" value="BAG00252"/>
    <property type="gene ID" value="MAE_04300"/>
</dbReference>
<feature type="signal peptide" evidence="1">
    <location>
        <begin position="1"/>
        <end position="24"/>
    </location>
</feature>
<accession>B0JN88</accession>
<dbReference type="HOGENOM" id="CLU_1160027_0_0_3"/>
<organism evidence="3 4">
    <name type="scientific">Microcystis aeruginosa (strain NIES-843 / IAM M-2473)</name>
    <dbReference type="NCBI Taxonomy" id="449447"/>
    <lineage>
        <taxon>Bacteria</taxon>
        <taxon>Bacillati</taxon>
        <taxon>Cyanobacteriota</taxon>
        <taxon>Cyanophyceae</taxon>
        <taxon>Oscillatoriophycideae</taxon>
        <taxon>Chroococcales</taxon>
        <taxon>Microcystaceae</taxon>
        <taxon>Microcystis</taxon>
    </lineage>
</organism>
<dbReference type="InterPro" id="IPR013424">
    <property type="entry name" value="Ice-binding_C"/>
</dbReference>
<evidence type="ECO:0000313" key="4">
    <source>
        <dbReference type="Proteomes" id="UP000001510"/>
    </source>
</evidence>
<dbReference type="PATRIC" id="fig|449447.4.peg.408"/>
<dbReference type="AlphaFoldDB" id="B0JN88"/>
<keyword evidence="1" id="KW-0732">Signal</keyword>
<evidence type="ECO:0000256" key="1">
    <source>
        <dbReference type="SAM" id="SignalP"/>
    </source>
</evidence>
<sequence length="239" mass="24694">MLKNLAAVSTLVIPFLFFPTQAQAITINLATGLDASNTLITTGAQSDAHWTVDNPQGSSTTTPAQTVYPGNPNWFGGWLANGPNSTWIARDANTPANGLGTYTRAFDLTGVDLSTVSITGSWAVDDTGILALNGQQIASLSAGAWGSLTPFSLAAGSSTAALLNQGQNQLTIRIIDPTDNFLEGVRLQGTLTGSNAPTSVPEPTSTLSLLALGTLGAASTLKRKLKSSQSTEKETTEIG</sequence>
<gene>
    <name evidence="3" type="ordered locus">MAE_04300</name>
</gene>
<evidence type="ECO:0000313" key="3">
    <source>
        <dbReference type="EMBL" id="BAG00252.1"/>
    </source>
</evidence>
<name>B0JN88_MICAN</name>
<keyword evidence="4" id="KW-1185">Reference proteome</keyword>